<dbReference type="EC" id="2.7.11.1" evidence="1"/>
<dbReference type="InterPro" id="IPR011009">
    <property type="entry name" value="Kinase-like_dom_sf"/>
</dbReference>
<dbReference type="GO" id="GO:0004674">
    <property type="term" value="F:protein serine/threonine kinase activity"/>
    <property type="evidence" value="ECO:0007669"/>
    <property type="project" value="UniProtKB-KW"/>
</dbReference>
<gene>
    <name evidence="10" type="ORF">BST96_10770</name>
</gene>
<keyword evidence="6 7" id="KW-0067">ATP-binding</keyword>
<evidence type="ECO:0000256" key="7">
    <source>
        <dbReference type="PROSITE-ProRule" id="PRU10141"/>
    </source>
</evidence>
<keyword evidence="3" id="KW-0808">Transferase</keyword>
<dbReference type="EMBL" id="CP019343">
    <property type="protein sequence ID" value="ARN74560.1"/>
    <property type="molecule type" value="Genomic_DNA"/>
</dbReference>
<feature type="binding site" evidence="7">
    <location>
        <position position="28"/>
    </location>
    <ligand>
        <name>ATP</name>
        <dbReference type="ChEBI" id="CHEBI:30616"/>
    </ligand>
</feature>
<keyword evidence="11" id="KW-1185">Reference proteome</keyword>
<dbReference type="SMART" id="SM00220">
    <property type="entry name" value="S_TKc"/>
    <property type="match status" value="1"/>
</dbReference>
<evidence type="ECO:0000256" key="5">
    <source>
        <dbReference type="ARBA" id="ARBA00022777"/>
    </source>
</evidence>
<keyword evidence="2" id="KW-0723">Serine/threonine-protein kinase</keyword>
<protein>
    <recommendedName>
        <fullName evidence="1">non-specific serine/threonine protein kinase</fullName>
        <ecNumber evidence="1">2.7.11.1</ecNumber>
    </recommendedName>
</protein>
<accession>A0A1X9N923</accession>
<feature type="domain" description="Protein kinase" evidence="9">
    <location>
        <begin position="1"/>
        <end position="257"/>
    </location>
</feature>
<dbReference type="Gene3D" id="3.30.200.20">
    <property type="entry name" value="Phosphorylase Kinase, domain 1"/>
    <property type="match status" value="1"/>
</dbReference>
<dbReference type="FunFam" id="1.10.510.10:FF:000021">
    <property type="entry name" value="Serine/threonine protein kinase"/>
    <property type="match status" value="1"/>
</dbReference>
<dbReference type="Proteomes" id="UP000193450">
    <property type="component" value="Chromosome"/>
</dbReference>
<dbReference type="PANTHER" id="PTHR43289">
    <property type="entry name" value="MITOGEN-ACTIVATED PROTEIN KINASE KINASE KINASE 20-RELATED"/>
    <property type="match status" value="1"/>
</dbReference>
<proteinExistence type="predicted"/>
<dbReference type="InterPro" id="IPR011990">
    <property type="entry name" value="TPR-like_helical_dom_sf"/>
</dbReference>
<keyword evidence="5" id="KW-0418">Kinase</keyword>
<dbReference type="RefSeq" id="WP_276206912.1">
    <property type="nucleotide sequence ID" value="NZ_CP019343.1"/>
</dbReference>
<dbReference type="Pfam" id="PF00069">
    <property type="entry name" value="Pkinase"/>
    <property type="match status" value="1"/>
</dbReference>
<sequence>MIRPLGRGGMATVYLAIQENFQREVALKIMAPALSEESTFSERFLREARIVSRLVHPHIVTVHDVGIENGHHYLSMEYIEGHDLKERLPSLNGEQLFRVLKEVAMALDYAGRKGYVHRDVKPENIMIHNIDGRAVLMDFGIARAADSVSTMTRTGTALGTPHYMSPEQARGDAIDGRSDLYSMGVLFYYMLTGRVPYEADSPVAVGIKHVSAALPKLPQELSSYQHLLDKLMAKKPEDRYRNGQELVAALQRADASLIDKHRPQEGFEYLGSHEHTPLRSDQVKVVVPERNSADSSAETGEMQAMASSASLATPQPGEPLHIPKEDLDNRPEPKRGSLVAVAASVSLALVCGAAYYFYQQSAGDDKAVPMQSQTIKPQTAPAPLPAKVSEPVEKAIAAKPVTPAPIPAPVAAEQTDVVVEEVVVEEVVDNAPAVAPAKPAEPIQSGERSVAELLSQAASLDKQPGKIAEQVELYRQVLSLQADNDTAQAALASVKSQGLLNAQQAADAGEYQTAQQQLDSVTAIFPELVDTEQYQQLSQQLAQAQTLATLFAQADEHFDRDRLIKPEGNNAKETFEQILEIDPDSTAARQGLKKITDRYLVLAESSRKKRAYRNAQSMVDNGLSVEPENAALLALQETLSAELKLEQDVQALLALGDELAQQEKWFSTDQDAAVKKYLDVLAMQPGRSEAQTKIAAAVDEFVTDVNGLIAVKDYDIAAEQVALAMRLLPNNEKLKSTVLVLESIKPLIDGLVLSGVAIADQDAPTESSIRADRTLHLSFRYQNLENPTTVFQAVLFDGGRSVQIAGVPVVVVGEEGYTQFRMDRPVEGFADGGYHLDIMLAGETIFTYGFVISK</sequence>
<dbReference type="InterPro" id="IPR017441">
    <property type="entry name" value="Protein_kinase_ATP_BS"/>
</dbReference>
<evidence type="ECO:0000256" key="1">
    <source>
        <dbReference type="ARBA" id="ARBA00012513"/>
    </source>
</evidence>
<evidence type="ECO:0000313" key="10">
    <source>
        <dbReference type="EMBL" id="ARN74560.1"/>
    </source>
</evidence>
<dbReference type="STRING" id="716816.BST96_10770"/>
<dbReference type="InterPro" id="IPR008271">
    <property type="entry name" value="Ser/Thr_kinase_AS"/>
</dbReference>
<reference evidence="10 11" key="1">
    <citation type="submission" date="2016-11" db="EMBL/GenBank/DDBJ databases">
        <title>Trade-off between light-utilization and light-protection in marine flavobacteria.</title>
        <authorList>
            <person name="Kumagai Y."/>
        </authorList>
    </citation>
    <scope>NUCLEOTIDE SEQUENCE [LARGE SCALE GENOMIC DNA]</scope>
    <source>
        <strain evidence="10 11">NBRC 107125</strain>
    </source>
</reference>
<evidence type="ECO:0000256" key="8">
    <source>
        <dbReference type="SAM" id="MobiDB-lite"/>
    </source>
</evidence>
<evidence type="ECO:0000256" key="2">
    <source>
        <dbReference type="ARBA" id="ARBA00022527"/>
    </source>
</evidence>
<dbReference type="Gene3D" id="1.25.40.10">
    <property type="entry name" value="Tetratricopeptide repeat domain"/>
    <property type="match status" value="1"/>
</dbReference>
<evidence type="ECO:0000256" key="4">
    <source>
        <dbReference type="ARBA" id="ARBA00022741"/>
    </source>
</evidence>
<dbReference type="Gene3D" id="1.10.510.10">
    <property type="entry name" value="Transferase(Phosphotransferase) domain 1"/>
    <property type="match status" value="1"/>
</dbReference>
<dbReference type="SUPFAM" id="SSF48452">
    <property type="entry name" value="TPR-like"/>
    <property type="match status" value="1"/>
</dbReference>
<dbReference type="PROSITE" id="PS00108">
    <property type="entry name" value="PROTEIN_KINASE_ST"/>
    <property type="match status" value="1"/>
</dbReference>
<name>A0A1X9N923_9GAMM</name>
<dbReference type="PANTHER" id="PTHR43289:SF6">
    <property type="entry name" value="SERINE_THREONINE-PROTEIN KINASE NEKL-3"/>
    <property type="match status" value="1"/>
</dbReference>
<keyword evidence="4 7" id="KW-0547">Nucleotide-binding</keyword>
<dbReference type="PROSITE" id="PS50011">
    <property type="entry name" value="PROTEIN_KINASE_DOM"/>
    <property type="match status" value="1"/>
</dbReference>
<feature type="region of interest" description="Disordered" evidence="8">
    <location>
        <begin position="289"/>
        <end position="333"/>
    </location>
</feature>
<evidence type="ECO:0000259" key="9">
    <source>
        <dbReference type="PROSITE" id="PS50011"/>
    </source>
</evidence>
<evidence type="ECO:0000256" key="3">
    <source>
        <dbReference type="ARBA" id="ARBA00022679"/>
    </source>
</evidence>
<dbReference type="SUPFAM" id="SSF56112">
    <property type="entry name" value="Protein kinase-like (PK-like)"/>
    <property type="match status" value="1"/>
</dbReference>
<dbReference type="InterPro" id="IPR000719">
    <property type="entry name" value="Prot_kinase_dom"/>
</dbReference>
<feature type="compositionally biased region" description="Basic and acidic residues" evidence="8">
    <location>
        <begin position="321"/>
        <end position="333"/>
    </location>
</feature>
<organism evidence="10 11">
    <name type="scientific">Oceanicoccus sagamiensis</name>
    <dbReference type="NCBI Taxonomy" id="716816"/>
    <lineage>
        <taxon>Bacteria</taxon>
        <taxon>Pseudomonadati</taxon>
        <taxon>Pseudomonadota</taxon>
        <taxon>Gammaproteobacteria</taxon>
        <taxon>Cellvibrionales</taxon>
        <taxon>Spongiibacteraceae</taxon>
        <taxon>Oceanicoccus</taxon>
    </lineage>
</organism>
<dbReference type="PROSITE" id="PS00107">
    <property type="entry name" value="PROTEIN_KINASE_ATP"/>
    <property type="match status" value="1"/>
</dbReference>
<dbReference type="GO" id="GO:0005524">
    <property type="term" value="F:ATP binding"/>
    <property type="evidence" value="ECO:0007669"/>
    <property type="project" value="UniProtKB-UniRule"/>
</dbReference>
<dbReference type="CDD" id="cd14014">
    <property type="entry name" value="STKc_PknB_like"/>
    <property type="match status" value="1"/>
</dbReference>
<evidence type="ECO:0000256" key="6">
    <source>
        <dbReference type="ARBA" id="ARBA00022840"/>
    </source>
</evidence>
<dbReference type="AlphaFoldDB" id="A0A1X9N923"/>
<dbReference type="KEGG" id="osg:BST96_10770"/>
<evidence type="ECO:0000313" key="11">
    <source>
        <dbReference type="Proteomes" id="UP000193450"/>
    </source>
</evidence>